<accession>A0ABR2S5Y9</accession>
<sequence>MRHGNTTEWQIKLIGFQTQNRIEQHETFNPFNSVKIFGLVITQIHIRDPEETSERLNAREGSKGKREIGREAYREYASVSERKRIERRKDLRALKERKFSNEQLERWREMR</sequence>
<organism evidence="1 2">
    <name type="scientific">Hibiscus sabdariffa</name>
    <name type="common">roselle</name>
    <dbReference type="NCBI Taxonomy" id="183260"/>
    <lineage>
        <taxon>Eukaryota</taxon>
        <taxon>Viridiplantae</taxon>
        <taxon>Streptophyta</taxon>
        <taxon>Embryophyta</taxon>
        <taxon>Tracheophyta</taxon>
        <taxon>Spermatophyta</taxon>
        <taxon>Magnoliopsida</taxon>
        <taxon>eudicotyledons</taxon>
        <taxon>Gunneridae</taxon>
        <taxon>Pentapetalae</taxon>
        <taxon>rosids</taxon>
        <taxon>malvids</taxon>
        <taxon>Malvales</taxon>
        <taxon>Malvaceae</taxon>
        <taxon>Malvoideae</taxon>
        <taxon>Hibiscus</taxon>
    </lineage>
</organism>
<protein>
    <submittedName>
        <fullName evidence="1">Uncharacterized protein</fullName>
    </submittedName>
</protein>
<proteinExistence type="predicted"/>
<dbReference type="EMBL" id="JBBPBN010000016">
    <property type="protein sequence ID" value="KAK9020578.1"/>
    <property type="molecule type" value="Genomic_DNA"/>
</dbReference>
<evidence type="ECO:0000313" key="2">
    <source>
        <dbReference type="Proteomes" id="UP001396334"/>
    </source>
</evidence>
<comment type="caution">
    <text evidence="1">The sequence shown here is derived from an EMBL/GenBank/DDBJ whole genome shotgun (WGS) entry which is preliminary data.</text>
</comment>
<gene>
    <name evidence="1" type="ORF">V6N11_010598</name>
</gene>
<evidence type="ECO:0000313" key="1">
    <source>
        <dbReference type="EMBL" id="KAK9020578.1"/>
    </source>
</evidence>
<reference evidence="1 2" key="1">
    <citation type="journal article" date="2024" name="G3 (Bethesda)">
        <title>Genome assembly of Hibiscus sabdariffa L. provides insights into metabolisms of medicinal natural products.</title>
        <authorList>
            <person name="Kim T."/>
        </authorList>
    </citation>
    <scope>NUCLEOTIDE SEQUENCE [LARGE SCALE GENOMIC DNA]</scope>
    <source>
        <strain evidence="1">TK-2024</strain>
        <tissue evidence="1">Old leaves</tissue>
    </source>
</reference>
<dbReference type="Proteomes" id="UP001396334">
    <property type="component" value="Unassembled WGS sequence"/>
</dbReference>
<keyword evidence="2" id="KW-1185">Reference proteome</keyword>
<name>A0ABR2S5Y9_9ROSI</name>